<evidence type="ECO:0000313" key="1">
    <source>
        <dbReference type="EMBL" id="VDN60656.1"/>
    </source>
</evidence>
<gene>
    <name evidence="1" type="ORF">DME_LOCUS10629</name>
</gene>
<dbReference type="AlphaFoldDB" id="A0A0N4UN10"/>
<name>A0A0N4UN10_DRAME</name>
<organism evidence="2 4">
    <name type="scientific">Dracunculus medinensis</name>
    <name type="common">Guinea worm</name>
    <dbReference type="NCBI Taxonomy" id="318479"/>
    <lineage>
        <taxon>Eukaryota</taxon>
        <taxon>Metazoa</taxon>
        <taxon>Ecdysozoa</taxon>
        <taxon>Nematoda</taxon>
        <taxon>Chromadorea</taxon>
        <taxon>Rhabditida</taxon>
        <taxon>Spirurina</taxon>
        <taxon>Dracunculoidea</taxon>
        <taxon>Dracunculidae</taxon>
        <taxon>Dracunculus</taxon>
    </lineage>
</organism>
<sequence>MICSRVTITAQKSRESREKTLCTRGEMPYQHGTLECLWTSQVTRSLYHILSEHRVHVACLSEIYLPRYGSHAKLAPSRYWLHHCGVSDNLKRNGVTIAISEKIRSALIEWKTISLSKNSMVIIGVDRNERVGHDATQINSVIDKSGLWSDAPMESAFFALPNNMGFLLLMHASGRLVIWNSSDN</sequence>
<keyword evidence="3" id="KW-1185">Reference proteome</keyword>
<dbReference type="Proteomes" id="UP000274756">
    <property type="component" value="Unassembled WGS sequence"/>
</dbReference>
<accession>A0A0N4UN10</accession>
<protein>
    <submittedName>
        <fullName evidence="4">LINE-1 retrotransposable element ORF2 protein</fullName>
    </submittedName>
</protein>
<dbReference type="WBParaSite" id="DME_0000927201-mRNA-1">
    <property type="protein sequence ID" value="DME_0000927201-mRNA-1"/>
    <property type="gene ID" value="DME_0000927201"/>
</dbReference>
<proteinExistence type="predicted"/>
<evidence type="ECO:0000313" key="2">
    <source>
        <dbReference type="Proteomes" id="UP000038040"/>
    </source>
</evidence>
<reference evidence="1 3" key="2">
    <citation type="submission" date="2018-11" db="EMBL/GenBank/DDBJ databases">
        <authorList>
            <consortium name="Pathogen Informatics"/>
        </authorList>
    </citation>
    <scope>NUCLEOTIDE SEQUENCE [LARGE SCALE GENOMIC DNA]</scope>
</reference>
<dbReference type="Proteomes" id="UP000038040">
    <property type="component" value="Unplaced"/>
</dbReference>
<evidence type="ECO:0000313" key="4">
    <source>
        <dbReference type="WBParaSite" id="DME_0000927201-mRNA-1"/>
    </source>
</evidence>
<reference evidence="4" key="1">
    <citation type="submission" date="2017-02" db="UniProtKB">
        <authorList>
            <consortium name="WormBaseParasite"/>
        </authorList>
    </citation>
    <scope>IDENTIFICATION</scope>
</reference>
<evidence type="ECO:0000313" key="3">
    <source>
        <dbReference type="Proteomes" id="UP000274756"/>
    </source>
</evidence>
<dbReference type="EMBL" id="UYYG01001230">
    <property type="protein sequence ID" value="VDN60656.1"/>
    <property type="molecule type" value="Genomic_DNA"/>
</dbReference>